<gene>
    <name evidence="2" type="ORF">F53441_12232</name>
</gene>
<dbReference type="Proteomes" id="UP000605986">
    <property type="component" value="Unassembled WGS sequence"/>
</dbReference>
<evidence type="ECO:0000256" key="1">
    <source>
        <dbReference type="SAM" id="MobiDB-lite"/>
    </source>
</evidence>
<keyword evidence="3" id="KW-1185">Reference proteome</keyword>
<feature type="compositionally biased region" description="Low complexity" evidence="1">
    <location>
        <begin position="1"/>
        <end position="20"/>
    </location>
</feature>
<dbReference type="EMBL" id="JAADJG010000650">
    <property type="protein sequence ID" value="KAF4440611.1"/>
    <property type="molecule type" value="Genomic_DNA"/>
</dbReference>
<organism evidence="2 3">
    <name type="scientific">Fusarium austroafricanum</name>
    <dbReference type="NCBI Taxonomy" id="2364996"/>
    <lineage>
        <taxon>Eukaryota</taxon>
        <taxon>Fungi</taxon>
        <taxon>Dikarya</taxon>
        <taxon>Ascomycota</taxon>
        <taxon>Pezizomycotina</taxon>
        <taxon>Sordariomycetes</taxon>
        <taxon>Hypocreomycetidae</taxon>
        <taxon>Hypocreales</taxon>
        <taxon>Nectriaceae</taxon>
        <taxon>Fusarium</taxon>
        <taxon>Fusarium concolor species complex</taxon>
    </lineage>
</organism>
<evidence type="ECO:0000313" key="2">
    <source>
        <dbReference type="EMBL" id="KAF4440611.1"/>
    </source>
</evidence>
<accession>A0A8H4NQL8</accession>
<evidence type="ECO:0000313" key="3">
    <source>
        <dbReference type="Proteomes" id="UP000605986"/>
    </source>
</evidence>
<feature type="region of interest" description="Disordered" evidence="1">
    <location>
        <begin position="1"/>
        <end position="24"/>
    </location>
</feature>
<protein>
    <submittedName>
        <fullName evidence="2">Uncharacterized protein</fullName>
    </submittedName>
</protein>
<sequence length="194" mass="22655">MSTSSQDQQDTESISSIDSFDPPPKLVVKRVTRDEVLKKRGRLFRLMGTTEIFDKRLVSTKDEWLTEPNLRVLPPGTKRKMLQWCRTHDTEWYSKLSAFVADDLAEWEYTVEVPNRRKEMPFCGKGADILRFYVADLKPLRRGLPEEDRRQVVNRVREGLTLFADYHEERIQAMERDTEIAVTAFELQSQATAD</sequence>
<dbReference type="OrthoDB" id="5071341at2759"/>
<dbReference type="AlphaFoldDB" id="A0A8H4NQL8"/>
<comment type="caution">
    <text evidence="2">The sequence shown here is derived from an EMBL/GenBank/DDBJ whole genome shotgun (WGS) entry which is preliminary data.</text>
</comment>
<reference evidence="2" key="1">
    <citation type="submission" date="2020-01" db="EMBL/GenBank/DDBJ databases">
        <title>Identification and distribution of gene clusters putatively required for synthesis of sphingolipid metabolism inhibitors in phylogenetically diverse species of the filamentous fungus Fusarium.</title>
        <authorList>
            <person name="Kim H.-S."/>
            <person name="Busman M."/>
            <person name="Brown D.W."/>
            <person name="Divon H."/>
            <person name="Uhlig S."/>
            <person name="Proctor R.H."/>
        </authorList>
    </citation>
    <scope>NUCLEOTIDE SEQUENCE</scope>
    <source>
        <strain evidence="2">NRRL 53441</strain>
    </source>
</reference>
<proteinExistence type="predicted"/>
<name>A0A8H4NQL8_9HYPO</name>